<dbReference type="CDD" id="cd17323">
    <property type="entry name" value="MFS_Tpo1_MDR_like"/>
    <property type="match status" value="1"/>
</dbReference>
<sequence>MTEKDAKVSQTSATGELSSKSLPKHQESASSPRQGKEIIEDIYLDNENENAVELNAPSSGGKGKSYSLDNFDEKNPETIREKAVNNNLESDNDLSGHELGSEDNKLKFDSIVDINNSSSDSGGHDSSLSRDIPKLGLKDSSTVINEADLEHPYTAFSKLQQSLIFAVIIFIGFLGPMSGNIYIPALPILEREFNVSTTTINTTVSVFMAVFSFAPLLWAIYADYGGRKLLYVISMGLNVIVNILLASIPTNIGALYFLRIAQAFASSSVISLGAGTVSDITSPKDRGKAVAYFMLGPNAGPVLAPIIAGIILMNGDNWRWLFGFTSIMAGVGFMLVCLFLPETLRCIVGNGDLRWKLSGFADGIHEDEINQPKLLLMKNFGIQKPISQHPLFLKLYPRPPKPSLKTYWDICKELNLTICSLSTALLFATYYGFSVTFSHYLTNEYGYSNLAIGACYACPGVALMMGSIIGGHSSDYFRKSWIAKHSDQKYPSYKRLLSQIMGLNVSMVGCIGYGWAIQLHYHVAALLFFSFLMAFGMTWCSNSTMTYLTESNPKRAAGTIAVSNSFRNIAAAISSAIIFKLCDAMGVGWCFTGLGLCDLISVLSIYYLIRNGNRSSKSIN</sequence>
<name>G8JVQ1_ERECY</name>
<evidence type="ECO:0000313" key="8">
    <source>
        <dbReference type="EMBL" id="AET40916.1"/>
    </source>
</evidence>
<dbReference type="OMA" id="FQAFGSC"/>
<feature type="transmembrane region" description="Helical" evidence="6">
    <location>
        <begin position="585"/>
        <end position="609"/>
    </location>
</feature>
<keyword evidence="9" id="KW-1185">Reference proteome</keyword>
<dbReference type="KEGG" id="erc:Ecym_7063"/>
<dbReference type="FunCoup" id="G8JVQ1">
    <property type="interactions" value="35"/>
</dbReference>
<dbReference type="AlphaFoldDB" id="G8JVQ1"/>
<dbReference type="OrthoDB" id="3066029at2759"/>
<dbReference type="InterPro" id="IPR020846">
    <property type="entry name" value="MFS_dom"/>
</dbReference>
<accession>G8JVQ1</accession>
<dbReference type="GO" id="GO:0030476">
    <property type="term" value="P:ascospore wall assembly"/>
    <property type="evidence" value="ECO:0007669"/>
    <property type="project" value="EnsemblFungi"/>
</dbReference>
<evidence type="ECO:0000256" key="4">
    <source>
        <dbReference type="ARBA" id="ARBA00023136"/>
    </source>
</evidence>
<feature type="transmembrane region" description="Helical" evidence="6">
    <location>
        <begin position="521"/>
        <end position="540"/>
    </location>
</feature>
<feature type="transmembrane region" description="Helical" evidence="6">
    <location>
        <begin position="445"/>
        <end position="469"/>
    </location>
</feature>
<feature type="transmembrane region" description="Helical" evidence="6">
    <location>
        <begin position="203"/>
        <end position="222"/>
    </location>
</feature>
<dbReference type="Gene3D" id="1.20.1250.20">
    <property type="entry name" value="MFS general substrate transporter like domains"/>
    <property type="match status" value="1"/>
</dbReference>
<evidence type="ECO:0000256" key="6">
    <source>
        <dbReference type="SAM" id="Phobius"/>
    </source>
</evidence>
<proteinExistence type="predicted"/>
<dbReference type="Gene3D" id="1.20.1720.10">
    <property type="entry name" value="Multidrug resistance protein D"/>
    <property type="match status" value="1"/>
</dbReference>
<dbReference type="GeneID" id="11469305"/>
<feature type="transmembrane region" description="Helical" evidence="6">
    <location>
        <begin position="254"/>
        <end position="277"/>
    </location>
</feature>
<dbReference type="InterPro" id="IPR036259">
    <property type="entry name" value="MFS_trans_sf"/>
</dbReference>
<dbReference type="PANTHER" id="PTHR23502:SF21">
    <property type="entry name" value="DITYROSINE TRANSPORTER 1"/>
    <property type="match status" value="1"/>
</dbReference>
<dbReference type="EMBL" id="CP002503">
    <property type="protein sequence ID" value="AET40916.1"/>
    <property type="molecule type" value="Genomic_DNA"/>
</dbReference>
<feature type="transmembrane region" description="Helical" evidence="6">
    <location>
        <begin position="414"/>
        <end position="433"/>
    </location>
</feature>
<dbReference type="Pfam" id="PF07690">
    <property type="entry name" value="MFS_1"/>
    <property type="match status" value="1"/>
</dbReference>
<feature type="domain" description="Major facilitator superfamily (MFS) profile" evidence="7">
    <location>
        <begin position="164"/>
        <end position="613"/>
    </location>
</feature>
<dbReference type="PANTHER" id="PTHR23502">
    <property type="entry name" value="MAJOR FACILITATOR SUPERFAMILY"/>
    <property type="match status" value="1"/>
</dbReference>
<dbReference type="InParanoid" id="G8JVQ1"/>
<evidence type="ECO:0000256" key="5">
    <source>
        <dbReference type="SAM" id="MobiDB-lite"/>
    </source>
</evidence>
<evidence type="ECO:0000256" key="1">
    <source>
        <dbReference type="ARBA" id="ARBA00004141"/>
    </source>
</evidence>
<evidence type="ECO:0000313" key="9">
    <source>
        <dbReference type="Proteomes" id="UP000006790"/>
    </source>
</evidence>
<feature type="region of interest" description="Disordered" evidence="5">
    <location>
        <begin position="1"/>
        <end position="72"/>
    </location>
</feature>
<feature type="transmembrane region" description="Helical" evidence="6">
    <location>
        <begin position="289"/>
        <end position="312"/>
    </location>
</feature>
<dbReference type="Proteomes" id="UP000006790">
    <property type="component" value="Chromosome 7"/>
</dbReference>
<dbReference type="GO" id="GO:0005886">
    <property type="term" value="C:plasma membrane"/>
    <property type="evidence" value="ECO:0007669"/>
    <property type="project" value="TreeGrafter"/>
</dbReference>
<dbReference type="PROSITE" id="PS50850">
    <property type="entry name" value="MFS"/>
    <property type="match status" value="1"/>
</dbReference>
<keyword evidence="4 6" id="KW-0472">Membrane</keyword>
<evidence type="ECO:0000256" key="3">
    <source>
        <dbReference type="ARBA" id="ARBA00022989"/>
    </source>
</evidence>
<protein>
    <recommendedName>
        <fullName evidence="7">Major facilitator superfamily (MFS) profile domain-containing protein</fullName>
    </recommendedName>
</protein>
<dbReference type="RefSeq" id="XP_003647733.1">
    <property type="nucleotide sequence ID" value="XM_003647685.1"/>
</dbReference>
<feature type="transmembrane region" description="Helical" evidence="6">
    <location>
        <begin position="163"/>
        <end position="183"/>
    </location>
</feature>
<keyword evidence="3 6" id="KW-1133">Transmembrane helix</keyword>
<feature type="transmembrane region" description="Helical" evidence="6">
    <location>
        <begin position="318"/>
        <end position="340"/>
    </location>
</feature>
<feature type="transmembrane region" description="Helical" evidence="6">
    <location>
        <begin position="229"/>
        <end position="248"/>
    </location>
</feature>
<feature type="compositionally biased region" description="Polar residues" evidence="5">
    <location>
        <begin position="8"/>
        <end position="21"/>
    </location>
</feature>
<dbReference type="HOGENOM" id="CLU_008455_8_7_1"/>
<feature type="compositionally biased region" description="Acidic residues" evidence="5">
    <location>
        <begin position="40"/>
        <end position="50"/>
    </location>
</feature>
<dbReference type="GO" id="GO:0005275">
    <property type="term" value="F:amine transmembrane transporter activity"/>
    <property type="evidence" value="ECO:0007669"/>
    <property type="project" value="EnsemblFungi"/>
</dbReference>
<feature type="transmembrane region" description="Helical" evidence="6">
    <location>
        <begin position="496"/>
        <end position="515"/>
    </location>
</feature>
<dbReference type="InterPro" id="IPR011701">
    <property type="entry name" value="MFS"/>
</dbReference>
<dbReference type="SUPFAM" id="SSF103473">
    <property type="entry name" value="MFS general substrate transporter"/>
    <property type="match status" value="1"/>
</dbReference>
<reference evidence="9" key="1">
    <citation type="journal article" date="2012" name="G3 (Bethesda)">
        <title>Pichia sorbitophila, an interspecies yeast hybrid reveals early steps of genome resolution following polyploidization.</title>
        <authorList>
            <person name="Leh Louis V."/>
            <person name="Despons L."/>
            <person name="Friedrich A."/>
            <person name="Martin T."/>
            <person name="Durrens P."/>
            <person name="Casaregola S."/>
            <person name="Neuveglise C."/>
            <person name="Fairhead C."/>
            <person name="Marck C."/>
            <person name="Cruz J.A."/>
            <person name="Straub M.L."/>
            <person name="Kugler V."/>
            <person name="Sacerdot C."/>
            <person name="Uzunov Z."/>
            <person name="Thierry A."/>
            <person name="Weiss S."/>
            <person name="Bleykasten C."/>
            <person name="De Montigny J."/>
            <person name="Jacques N."/>
            <person name="Jung P."/>
            <person name="Lemaire M."/>
            <person name="Mallet S."/>
            <person name="Morel G."/>
            <person name="Richard G.F."/>
            <person name="Sarkar A."/>
            <person name="Savel G."/>
            <person name="Schacherer J."/>
            <person name="Seret M.L."/>
            <person name="Talla E."/>
            <person name="Samson G."/>
            <person name="Jubin C."/>
            <person name="Poulain J."/>
            <person name="Vacherie B."/>
            <person name="Barbe V."/>
            <person name="Pelletier E."/>
            <person name="Sherman D.J."/>
            <person name="Westhof E."/>
            <person name="Weissenbach J."/>
            <person name="Baret P.V."/>
            <person name="Wincker P."/>
            <person name="Gaillardin C."/>
            <person name="Dujon B."/>
            <person name="Souciet J.L."/>
        </authorList>
    </citation>
    <scope>NUCLEOTIDE SEQUENCE [LARGE SCALE GENOMIC DNA]</scope>
    <source>
        <strain evidence="9">CBS 270.75 / DBVPG 7215 / KCTC 17166 / NRRL Y-17582</strain>
    </source>
</reference>
<dbReference type="eggNOG" id="KOG0255">
    <property type="taxonomic scope" value="Eukaryota"/>
</dbReference>
<keyword evidence="2 6" id="KW-0812">Transmembrane</keyword>
<dbReference type="GO" id="GO:0005628">
    <property type="term" value="C:prospore membrane"/>
    <property type="evidence" value="ECO:0007669"/>
    <property type="project" value="EnsemblFungi"/>
</dbReference>
<organism evidence="8 9">
    <name type="scientific">Eremothecium cymbalariae (strain CBS 270.75 / DBVPG 7215 / KCTC 17166 / NRRL Y-17582)</name>
    <name type="common">Yeast</name>
    <dbReference type="NCBI Taxonomy" id="931890"/>
    <lineage>
        <taxon>Eukaryota</taxon>
        <taxon>Fungi</taxon>
        <taxon>Dikarya</taxon>
        <taxon>Ascomycota</taxon>
        <taxon>Saccharomycotina</taxon>
        <taxon>Saccharomycetes</taxon>
        <taxon>Saccharomycetales</taxon>
        <taxon>Saccharomycetaceae</taxon>
        <taxon>Eremothecium</taxon>
    </lineage>
</organism>
<feature type="transmembrane region" description="Helical" evidence="6">
    <location>
        <begin position="560"/>
        <end position="579"/>
    </location>
</feature>
<evidence type="ECO:0000256" key="2">
    <source>
        <dbReference type="ARBA" id="ARBA00022692"/>
    </source>
</evidence>
<evidence type="ECO:0000259" key="7">
    <source>
        <dbReference type="PROSITE" id="PS50850"/>
    </source>
</evidence>
<comment type="subcellular location">
    <subcellularLocation>
        <location evidence="1">Membrane</location>
        <topology evidence="1">Multi-pass membrane protein</topology>
    </subcellularLocation>
</comment>
<gene>
    <name evidence="8" type="ordered locus">Ecym_7063</name>
</gene>